<evidence type="ECO:0000313" key="2">
    <source>
        <dbReference type="Proteomes" id="UP000256964"/>
    </source>
</evidence>
<dbReference type="OrthoDB" id="2758611at2759"/>
<reference evidence="1 2" key="1">
    <citation type="journal article" date="2018" name="Biotechnol. Biofuels">
        <title>Integrative visual omics of the white-rot fungus Polyporus brumalis exposes the biotechnological potential of its oxidative enzymes for delignifying raw plant biomass.</title>
        <authorList>
            <person name="Miyauchi S."/>
            <person name="Rancon A."/>
            <person name="Drula E."/>
            <person name="Hage H."/>
            <person name="Chaduli D."/>
            <person name="Favel A."/>
            <person name="Grisel S."/>
            <person name="Henrissat B."/>
            <person name="Herpoel-Gimbert I."/>
            <person name="Ruiz-Duenas F.J."/>
            <person name="Chevret D."/>
            <person name="Hainaut M."/>
            <person name="Lin J."/>
            <person name="Wang M."/>
            <person name="Pangilinan J."/>
            <person name="Lipzen A."/>
            <person name="Lesage-Meessen L."/>
            <person name="Navarro D."/>
            <person name="Riley R."/>
            <person name="Grigoriev I.V."/>
            <person name="Zhou S."/>
            <person name="Raouche S."/>
            <person name="Rosso M.N."/>
        </authorList>
    </citation>
    <scope>NUCLEOTIDE SEQUENCE [LARGE SCALE GENOMIC DNA]</scope>
    <source>
        <strain evidence="1 2">BRFM 1820</strain>
    </source>
</reference>
<evidence type="ECO:0000313" key="1">
    <source>
        <dbReference type="EMBL" id="RDX45268.1"/>
    </source>
</evidence>
<organism evidence="1 2">
    <name type="scientific">Lentinus brumalis</name>
    <dbReference type="NCBI Taxonomy" id="2498619"/>
    <lineage>
        <taxon>Eukaryota</taxon>
        <taxon>Fungi</taxon>
        <taxon>Dikarya</taxon>
        <taxon>Basidiomycota</taxon>
        <taxon>Agaricomycotina</taxon>
        <taxon>Agaricomycetes</taxon>
        <taxon>Polyporales</taxon>
        <taxon>Polyporaceae</taxon>
        <taxon>Lentinus</taxon>
    </lineage>
</organism>
<dbReference type="EMBL" id="KZ857439">
    <property type="protein sequence ID" value="RDX45268.1"/>
    <property type="molecule type" value="Genomic_DNA"/>
</dbReference>
<protein>
    <submittedName>
        <fullName evidence="1">Uncharacterized protein</fullName>
    </submittedName>
</protein>
<dbReference type="AlphaFoldDB" id="A0A371CYB1"/>
<name>A0A371CYB1_9APHY</name>
<sequence>MVIIPGNPAFIVWGRYYSHVQAILAALLHDILGVWFRDVTGFLAVLRRCRALVCGHAALAYVLRDSAVLTKTLEVSVPADKEDALREHLVRECGFVYFAVSARGEGGFLDAVISHHYWISGNHFLTLHCSPDRSAITPIAREPNTALMNFVSPVGFGSAYAALTLQRMGLSVSWRVLGDDDRRRNLLTVAKANVRLAQDPCDLFSPLVLNALPGPAPLHRRCFEGLFACPRQGRYFGDGGSLVDFFDITTVDLATLRREHLPPFGTTTVWRLPVTRPACYGNCARGDDLLPGGIMTAPAIIPAVPFHYGPRFAGIRAMY</sequence>
<accession>A0A371CYB1</accession>
<gene>
    <name evidence="1" type="ORF">OH76DRAFT_1358111</name>
</gene>
<proteinExistence type="predicted"/>
<dbReference type="Proteomes" id="UP000256964">
    <property type="component" value="Unassembled WGS sequence"/>
</dbReference>
<keyword evidence="2" id="KW-1185">Reference proteome</keyword>